<dbReference type="Proteomes" id="UP001154329">
    <property type="component" value="Chromosome 2"/>
</dbReference>
<name>A0A9P0IWJ2_APHGO</name>
<proteinExistence type="predicted"/>
<feature type="domain" description="CCDC81 HU" evidence="1">
    <location>
        <begin position="10"/>
        <end position="79"/>
    </location>
</feature>
<evidence type="ECO:0000313" key="3">
    <source>
        <dbReference type="Proteomes" id="UP001154329"/>
    </source>
</evidence>
<evidence type="ECO:0000259" key="1">
    <source>
        <dbReference type="Pfam" id="PF14908"/>
    </source>
</evidence>
<organism evidence="2 3">
    <name type="scientific">Aphis gossypii</name>
    <name type="common">Cotton aphid</name>
    <dbReference type="NCBI Taxonomy" id="80765"/>
    <lineage>
        <taxon>Eukaryota</taxon>
        <taxon>Metazoa</taxon>
        <taxon>Ecdysozoa</taxon>
        <taxon>Arthropoda</taxon>
        <taxon>Hexapoda</taxon>
        <taxon>Insecta</taxon>
        <taxon>Pterygota</taxon>
        <taxon>Neoptera</taxon>
        <taxon>Paraneoptera</taxon>
        <taxon>Hemiptera</taxon>
        <taxon>Sternorrhyncha</taxon>
        <taxon>Aphidomorpha</taxon>
        <taxon>Aphidoidea</taxon>
        <taxon>Aphididae</taxon>
        <taxon>Aphidini</taxon>
        <taxon>Aphis</taxon>
        <taxon>Aphis</taxon>
    </lineage>
</organism>
<evidence type="ECO:0000313" key="2">
    <source>
        <dbReference type="EMBL" id="CAH1720520.1"/>
    </source>
</evidence>
<accession>A0A9P0IWJ2</accession>
<keyword evidence="3" id="KW-1185">Reference proteome</keyword>
<gene>
    <name evidence="2" type="ORF">APHIGO_LOCUS4020</name>
</gene>
<protein>
    <recommendedName>
        <fullName evidence="1">CCDC81 HU domain-containing protein</fullName>
    </recommendedName>
</protein>
<dbReference type="AlphaFoldDB" id="A0A9P0IWJ2"/>
<reference evidence="2" key="1">
    <citation type="submission" date="2022-02" db="EMBL/GenBank/DDBJ databases">
        <authorList>
            <person name="King R."/>
        </authorList>
    </citation>
    <scope>NUCLEOTIDE SEQUENCE</scope>
</reference>
<dbReference type="InterPro" id="IPR028034">
    <property type="entry name" value="HU-CCDC81"/>
</dbReference>
<reference evidence="2" key="2">
    <citation type="submission" date="2022-10" db="EMBL/GenBank/DDBJ databases">
        <authorList>
            <consortium name="ENA_rothamsted_submissions"/>
            <consortium name="culmorum"/>
            <person name="King R."/>
        </authorList>
    </citation>
    <scope>NUCLEOTIDE SEQUENCE</scope>
</reference>
<dbReference type="EMBL" id="OU899035">
    <property type="protein sequence ID" value="CAH1720520.1"/>
    <property type="molecule type" value="Genomic_DNA"/>
</dbReference>
<dbReference type="Pfam" id="PF14908">
    <property type="entry name" value="HU-CCDC81_euk_1"/>
    <property type="match status" value="1"/>
</dbReference>
<sequence>MVRDNIGYANSNKDLQKVWECIAQSIENNMIKDKGTLLKGIGYFTVAKWMINENKVHPNTIRKPVFVIEEKLAKDFNLKRSRPYNSGIVNTRTLFKFFIDCP</sequence>